<organism evidence="1 2">
    <name type="scientific">Myroides odoratimimus</name>
    <dbReference type="NCBI Taxonomy" id="76832"/>
    <lineage>
        <taxon>Bacteria</taxon>
        <taxon>Pseudomonadati</taxon>
        <taxon>Bacteroidota</taxon>
        <taxon>Flavobacteriia</taxon>
        <taxon>Flavobacteriales</taxon>
        <taxon>Flavobacteriaceae</taxon>
        <taxon>Myroides</taxon>
    </lineage>
</organism>
<name>A0A0S7EAU1_9FLAO</name>
<sequence>MATVYQIKGMGCSSCVGKIQEELKKYPNIEATVTLDTHSIEVKTPEVTKEEVQKILTSAGKYEIL</sequence>
<dbReference type="Proteomes" id="UP000069030">
    <property type="component" value="Chromosome"/>
</dbReference>
<dbReference type="GO" id="GO:0046872">
    <property type="term" value="F:metal ion binding"/>
    <property type="evidence" value="ECO:0007669"/>
    <property type="project" value="InterPro"/>
</dbReference>
<accession>A0A0S7EAU1</accession>
<evidence type="ECO:0000313" key="2">
    <source>
        <dbReference type="Proteomes" id="UP000069030"/>
    </source>
</evidence>
<protein>
    <submittedName>
        <fullName evidence="1">Uncharacterized protein</fullName>
    </submittedName>
</protein>
<dbReference type="RefSeq" id="WP_006258599.1">
    <property type="nucleotide sequence ID" value="NZ_BCMQ01000011.1"/>
</dbReference>
<dbReference type="GeneID" id="66973238"/>
<dbReference type="Gene3D" id="3.30.70.100">
    <property type="match status" value="1"/>
</dbReference>
<dbReference type="InterPro" id="IPR006121">
    <property type="entry name" value="HMA_dom"/>
</dbReference>
<evidence type="ECO:0000313" key="1">
    <source>
        <dbReference type="EMBL" id="ALU27521.1"/>
    </source>
</evidence>
<gene>
    <name evidence="1" type="ORF">AS202_15835</name>
</gene>
<dbReference type="KEGG" id="mod:AS202_15835"/>
<dbReference type="EMBL" id="CP013690">
    <property type="protein sequence ID" value="ALU27521.1"/>
    <property type="molecule type" value="Genomic_DNA"/>
</dbReference>
<dbReference type="AlphaFoldDB" id="A0A0S7EAU1"/>
<reference evidence="1 2" key="1">
    <citation type="journal article" date="2016" name="J. Zhejiang Univ. Sci. B">
        <title>Antibiotic resistance mechanisms of Myroides sp.</title>
        <authorList>
            <person name="Hu S."/>
            <person name="Yuan S."/>
            <person name="Qu H."/>
            <person name="Jiang T."/>
            <person name="Zhou Y."/>
            <person name="Wang M."/>
            <person name="Ming D."/>
        </authorList>
    </citation>
    <scope>NUCLEOTIDE SEQUENCE [LARGE SCALE GENOMIC DNA]</scope>
    <source>
        <strain evidence="1 2">PR63039</strain>
    </source>
</reference>
<proteinExistence type="predicted"/>
<dbReference type="InterPro" id="IPR017969">
    <property type="entry name" value="Heavy-metal-associated_CS"/>
</dbReference>
<dbReference type="PROSITE" id="PS01047">
    <property type="entry name" value="HMA_1"/>
    <property type="match status" value="1"/>
</dbReference>
<dbReference type="PROSITE" id="PS50846">
    <property type="entry name" value="HMA_2"/>
    <property type="match status" value="1"/>
</dbReference>
<dbReference type="Pfam" id="PF00403">
    <property type="entry name" value="HMA"/>
    <property type="match status" value="1"/>
</dbReference>
<dbReference type="SUPFAM" id="SSF55008">
    <property type="entry name" value="HMA, heavy metal-associated domain"/>
    <property type="match status" value="1"/>
</dbReference>
<dbReference type="InterPro" id="IPR036163">
    <property type="entry name" value="HMA_dom_sf"/>
</dbReference>
<dbReference type="CDD" id="cd00371">
    <property type="entry name" value="HMA"/>
    <property type="match status" value="1"/>
</dbReference>